<keyword evidence="1" id="KW-0812">Transmembrane</keyword>
<name>A0A8H5FNH8_9AGAR</name>
<dbReference type="AlphaFoldDB" id="A0A8H5FNH8"/>
<keyword evidence="4" id="KW-1185">Reference proteome</keyword>
<reference evidence="3 4" key="1">
    <citation type="journal article" date="2020" name="ISME J.">
        <title>Uncovering the hidden diversity of litter-decomposition mechanisms in mushroom-forming fungi.</title>
        <authorList>
            <person name="Floudas D."/>
            <person name="Bentzer J."/>
            <person name="Ahren D."/>
            <person name="Johansson T."/>
            <person name="Persson P."/>
            <person name="Tunlid A."/>
        </authorList>
    </citation>
    <scope>NUCLEOTIDE SEQUENCE [LARGE SCALE GENOMIC DNA]</scope>
    <source>
        <strain evidence="3 4">CBS 291.85</strain>
    </source>
</reference>
<dbReference type="EMBL" id="JAACJM010000143">
    <property type="protein sequence ID" value="KAF5343301.1"/>
    <property type="molecule type" value="Genomic_DNA"/>
</dbReference>
<protein>
    <recommendedName>
        <fullName evidence="2">DUF6534 domain-containing protein</fullName>
    </recommendedName>
</protein>
<dbReference type="PANTHER" id="PTHR40465">
    <property type="entry name" value="CHROMOSOME 1, WHOLE GENOME SHOTGUN SEQUENCE"/>
    <property type="match status" value="1"/>
</dbReference>
<dbReference type="Proteomes" id="UP000559256">
    <property type="component" value="Unassembled WGS sequence"/>
</dbReference>
<keyword evidence="1" id="KW-0472">Membrane</keyword>
<gene>
    <name evidence="3" type="ORF">D9758_016489</name>
</gene>
<evidence type="ECO:0000313" key="3">
    <source>
        <dbReference type="EMBL" id="KAF5343301.1"/>
    </source>
</evidence>
<evidence type="ECO:0000259" key="2">
    <source>
        <dbReference type="Pfam" id="PF20152"/>
    </source>
</evidence>
<organism evidence="3 4">
    <name type="scientific">Tetrapyrgos nigripes</name>
    <dbReference type="NCBI Taxonomy" id="182062"/>
    <lineage>
        <taxon>Eukaryota</taxon>
        <taxon>Fungi</taxon>
        <taxon>Dikarya</taxon>
        <taxon>Basidiomycota</taxon>
        <taxon>Agaricomycotina</taxon>
        <taxon>Agaricomycetes</taxon>
        <taxon>Agaricomycetidae</taxon>
        <taxon>Agaricales</taxon>
        <taxon>Marasmiineae</taxon>
        <taxon>Marasmiaceae</taxon>
        <taxon>Tetrapyrgos</taxon>
    </lineage>
</organism>
<dbReference type="Pfam" id="PF20152">
    <property type="entry name" value="DUF6534"/>
    <property type="match status" value="1"/>
</dbReference>
<comment type="caution">
    <text evidence="3">The sequence shown here is derived from an EMBL/GenBank/DDBJ whole genome shotgun (WGS) entry which is preliminary data.</text>
</comment>
<proteinExistence type="predicted"/>
<feature type="domain" description="DUF6534" evidence="2">
    <location>
        <begin position="175"/>
        <end position="238"/>
    </location>
</feature>
<dbReference type="PANTHER" id="PTHR40465:SF1">
    <property type="entry name" value="DUF6534 DOMAIN-CONTAINING PROTEIN"/>
    <property type="match status" value="1"/>
</dbReference>
<dbReference type="OrthoDB" id="3053610at2759"/>
<evidence type="ECO:0000313" key="4">
    <source>
        <dbReference type="Proteomes" id="UP000559256"/>
    </source>
</evidence>
<sequence>MSFLTNTFGCLLISMLLTFILYGAVLVMAAQYFLEYRSDTVVLKASIVVFLAVGTIHVVAGFAWVYEVLIDRFGQILKLDFIPTSAVIQMGTIFLWNENLDFIQVQTPPDCANNFHRSRSIQPWDARSRSRCCRWTLEQYLHRQGKSYSLIDSAVSIQADLQFEQKIIIGQEALSVANDILITAELCFLLHLSRSGIRATDSLITRLLIEALNRGIISSALAALALALYLYRPTTMLFEIPTNMIGQGKYLESTYPRTDMLMPFLQFISSASLEENAAQEILPEKSYVLVAEFIFAEYTNQQLTQPGQ</sequence>
<dbReference type="InterPro" id="IPR045339">
    <property type="entry name" value="DUF6534"/>
</dbReference>
<evidence type="ECO:0000256" key="1">
    <source>
        <dbReference type="SAM" id="Phobius"/>
    </source>
</evidence>
<keyword evidence="1" id="KW-1133">Transmembrane helix</keyword>
<accession>A0A8H5FNH8</accession>
<feature type="transmembrane region" description="Helical" evidence="1">
    <location>
        <begin position="45"/>
        <end position="69"/>
    </location>
</feature>